<sequence>MNEFLRYRFLVDSGVDVLFKREISSLQCSYQFSDDYFRFLLISSGSSLVQTSTEVSFFDLSVHNTSETLEEVNEDSIFSPYIFIIGRWSRDMLIGEVLVGDRKGAIVLIAEDKICDIDSIEELLEDMDVEDIHIVLKNDGDTVTALLSDGSGVMTVLEHSFYEFLDNRLLLAS</sequence>
<keyword evidence="3" id="KW-1185">Reference proteome</keyword>
<reference evidence="1 3" key="1">
    <citation type="submission" date="2016-01" db="EMBL/GenBank/DDBJ databases">
        <title>Whole genome sequencing of Myroides marinus L41.</title>
        <authorList>
            <person name="Hong K.W."/>
        </authorList>
    </citation>
    <scope>NUCLEOTIDE SEQUENCE [LARGE SCALE GENOMIC DNA]</scope>
    <source>
        <strain evidence="1 3">L41</strain>
    </source>
</reference>
<dbReference type="AlphaFoldDB" id="A0A161S927"/>
<reference evidence="2 4" key="2">
    <citation type="submission" date="2016-10" db="EMBL/GenBank/DDBJ databases">
        <authorList>
            <person name="de Groot N.N."/>
        </authorList>
    </citation>
    <scope>NUCLEOTIDE SEQUENCE [LARGE SCALE GENOMIC DNA]</scope>
    <source>
        <strain evidence="2 4">DSM 23048</strain>
    </source>
</reference>
<dbReference type="EMBL" id="LQNU01000050">
    <property type="protein sequence ID" value="KZE81829.1"/>
    <property type="molecule type" value="Genomic_DNA"/>
</dbReference>
<organism evidence="1 3">
    <name type="scientific">Myroides marinus</name>
    <dbReference type="NCBI Taxonomy" id="703342"/>
    <lineage>
        <taxon>Bacteria</taxon>
        <taxon>Pseudomonadati</taxon>
        <taxon>Bacteroidota</taxon>
        <taxon>Flavobacteriia</taxon>
        <taxon>Flavobacteriales</taxon>
        <taxon>Flavobacteriaceae</taxon>
        <taxon>Myroides</taxon>
    </lineage>
</organism>
<dbReference type="Proteomes" id="UP000183077">
    <property type="component" value="Unassembled WGS sequence"/>
</dbReference>
<evidence type="ECO:0000313" key="3">
    <source>
        <dbReference type="Proteomes" id="UP000076630"/>
    </source>
</evidence>
<evidence type="ECO:0000313" key="4">
    <source>
        <dbReference type="Proteomes" id="UP000183077"/>
    </source>
</evidence>
<dbReference type="Proteomes" id="UP000076630">
    <property type="component" value="Unassembled WGS sequence"/>
</dbReference>
<dbReference type="GeneID" id="82256718"/>
<name>A0A161S927_9FLAO</name>
<protein>
    <submittedName>
        <fullName evidence="1">Uncharacterized protein</fullName>
    </submittedName>
</protein>
<evidence type="ECO:0000313" key="1">
    <source>
        <dbReference type="EMBL" id="KZE81829.1"/>
    </source>
</evidence>
<dbReference type="EMBL" id="FNYS01000005">
    <property type="protein sequence ID" value="SEI82761.1"/>
    <property type="molecule type" value="Genomic_DNA"/>
</dbReference>
<dbReference type="RefSeq" id="WP_038986490.1">
    <property type="nucleotide sequence ID" value="NZ_FNYS01000005.1"/>
</dbReference>
<gene>
    <name evidence="1" type="ORF">AV926_00535</name>
    <name evidence="2" type="ORF">SAMN04488018_105116</name>
</gene>
<accession>A0A161S927</accession>
<dbReference type="OrthoDB" id="1453892at2"/>
<proteinExistence type="predicted"/>
<evidence type="ECO:0000313" key="2">
    <source>
        <dbReference type="EMBL" id="SEI82761.1"/>
    </source>
</evidence>